<name>A0AAJ2TKS5_STEMA</name>
<accession>A0AAJ2TKS5</accession>
<dbReference type="AlphaFoldDB" id="A0AAJ2TKS5"/>
<organism evidence="2 3">
    <name type="scientific">Stenotrophomonas maltophilia</name>
    <name type="common">Pseudomonas maltophilia</name>
    <name type="synonym">Xanthomonas maltophilia</name>
    <dbReference type="NCBI Taxonomy" id="40324"/>
    <lineage>
        <taxon>Bacteria</taxon>
        <taxon>Pseudomonadati</taxon>
        <taxon>Pseudomonadota</taxon>
        <taxon>Gammaproteobacteria</taxon>
        <taxon>Lysobacterales</taxon>
        <taxon>Lysobacteraceae</taxon>
        <taxon>Stenotrophomonas</taxon>
        <taxon>Stenotrophomonas maltophilia group</taxon>
    </lineage>
</organism>
<comment type="caution">
    <text evidence="2">The sequence shown here is derived from an EMBL/GenBank/DDBJ whole genome shotgun (WGS) entry which is preliminary data.</text>
</comment>
<dbReference type="RefSeq" id="WP_033835724.1">
    <property type="nucleotide sequence ID" value="NZ_CP052863.1"/>
</dbReference>
<sequence>MLIGEITRGLMEAHGLGVEALAARVRAAGAPNVKYQHIQQLLDTPTRRPRYMVELARAFGMSVEQFLGWHKDEPLNALSTPRAAQSQTVQLDAPTLAASYQLVRLACLALGSPFDPEDASDASIVILAHSYLTARQEKTVTPDNVVDFTAHLRKRQISKGVDHEGSGSTGSSRAGTR</sequence>
<evidence type="ECO:0000256" key="1">
    <source>
        <dbReference type="SAM" id="MobiDB-lite"/>
    </source>
</evidence>
<protein>
    <submittedName>
        <fullName evidence="2">Uncharacterized protein</fullName>
    </submittedName>
</protein>
<feature type="region of interest" description="Disordered" evidence="1">
    <location>
        <begin position="157"/>
        <end position="177"/>
    </location>
</feature>
<reference evidence="2" key="1">
    <citation type="submission" date="2023-12" db="EMBL/GenBank/DDBJ databases">
        <title>'Antibacterial potential of Stenotrophomonas maltophilia cystic fibrosis isolates' (manuscript under preparation).</title>
        <authorList>
            <person name="Crisan C.V."/>
            <person name="Pettis M."/>
            <person name="Goldberg J.B."/>
        </authorList>
    </citation>
    <scope>NUCLEOTIDE SEQUENCE</scope>
    <source>
        <strain evidence="2">CCV129</strain>
    </source>
</reference>
<gene>
    <name evidence="2" type="ORF">U4I38_06570</name>
</gene>
<proteinExistence type="predicted"/>
<dbReference type="InterPro" id="IPR010982">
    <property type="entry name" value="Lambda_DNA-bd_dom_sf"/>
</dbReference>
<evidence type="ECO:0000313" key="3">
    <source>
        <dbReference type="Proteomes" id="UP001288387"/>
    </source>
</evidence>
<dbReference type="GO" id="GO:0003677">
    <property type="term" value="F:DNA binding"/>
    <property type="evidence" value="ECO:0007669"/>
    <property type="project" value="InterPro"/>
</dbReference>
<dbReference type="Gene3D" id="1.10.260.40">
    <property type="entry name" value="lambda repressor-like DNA-binding domains"/>
    <property type="match status" value="1"/>
</dbReference>
<dbReference type="EMBL" id="JAXRVB010000005">
    <property type="protein sequence ID" value="MDZ5764138.1"/>
    <property type="molecule type" value="Genomic_DNA"/>
</dbReference>
<dbReference type="Proteomes" id="UP001288387">
    <property type="component" value="Unassembled WGS sequence"/>
</dbReference>
<evidence type="ECO:0000313" key="2">
    <source>
        <dbReference type="EMBL" id="MDZ5764138.1"/>
    </source>
</evidence>